<evidence type="ECO:0000256" key="3">
    <source>
        <dbReference type="ARBA" id="ARBA00023002"/>
    </source>
</evidence>
<dbReference type="Pfam" id="PF13738">
    <property type="entry name" value="Pyr_redox_3"/>
    <property type="match status" value="1"/>
</dbReference>
<dbReference type="SUPFAM" id="SSF51905">
    <property type="entry name" value="FAD/NAD(P)-binding domain"/>
    <property type="match status" value="2"/>
</dbReference>
<dbReference type="GO" id="GO:0004497">
    <property type="term" value="F:monooxygenase activity"/>
    <property type="evidence" value="ECO:0007669"/>
    <property type="project" value="UniProtKB-KW"/>
</dbReference>
<accession>A0A1L7WRI6</accession>
<dbReference type="AlphaFoldDB" id="A0A1L7WRI6"/>
<dbReference type="InterPro" id="IPR036188">
    <property type="entry name" value="FAD/NAD-bd_sf"/>
</dbReference>
<proteinExistence type="predicted"/>
<organism evidence="4 5">
    <name type="scientific">Phialocephala subalpina</name>
    <dbReference type="NCBI Taxonomy" id="576137"/>
    <lineage>
        <taxon>Eukaryota</taxon>
        <taxon>Fungi</taxon>
        <taxon>Dikarya</taxon>
        <taxon>Ascomycota</taxon>
        <taxon>Pezizomycotina</taxon>
        <taxon>Leotiomycetes</taxon>
        <taxon>Helotiales</taxon>
        <taxon>Mollisiaceae</taxon>
        <taxon>Phialocephala</taxon>
        <taxon>Phialocephala fortinii species complex</taxon>
    </lineage>
</organism>
<dbReference type="Proteomes" id="UP000184330">
    <property type="component" value="Unassembled WGS sequence"/>
</dbReference>
<keyword evidence="4" id="KW-0503">Monooxygenase</keyword>
<keyword evidence="2" id="KW-0274">FAD</keyword>
<keyword evidence="1" id="KW-0285">Flavoprotein</keyword>
<keyword evidence="3" id="KW-0560">Oxidoreductase</keyword>
<dbReference type="InterPro" id="IPR050346">
    <property type="entry name" value="FMO-like"/>
</dbReference>
<evidence type="ECO:0000256" key="1">
    <source>
        <dbReference type="ARBA" id="ARBA00022630"/>
    </source>
</evidence>
<name>A0A1L7WRI6_9HELO</name>
<evidence type="ECO:0000313" key="4">
    <source>
        <dbReference type="EMBL" id="CZR55386.1"/>
    </source>
</evidence>
<protein>
    <submittedName>
        <fullName evidence="4">Related to dimethylaniline monooxygenase</fullName>
    </submittedName>
</protein>
<sequence length="609" mass="69068">MAFTNRPRRRVIIVGAGFYGIVAAKTYLQINPSADITIIDREDGIGGVWAASRIYPGLTYEMPTPMLNFTDFDMCKELGKEVWEDVSGNEVNEFLVKYAKKHDLLRLCRLSTEVLTVERDGRGWKVFIQPVSNPQATPEALTCEKLIMAVGITSKPKLPDLDLNNFDGFYMHAKEVGKRHQELVADNVRNVTIIGGHKSALEAVGTCAQAGKNVEWLVKAEGSGPTWLMPTKNPQGEPMAKMASKRFMAAMGPSVYRKSNWLDQFLHSQRWWLGTWFITWFWEFATKMMKGDRYSKSANMKRLEPHPENVFWFVPSGTMVHDRDTETIRLIDEEKLVHINRTHLVSTQGRTVTLSAGKTIPCDAIVFCTGWEAAFPAMFTPSLANDLGLPVDFSVPSAKESEYWRSLDSTAELHLLKRYPILKNPPSEIHVPAPSKTTFRLYRGMVPSKLPARGDNSIIILGNLANGNVQITAELSSLWAVAYLEDLMPPSTQATLADVEEMDRDIAHVEAFRRKRYLNGFPFRVSVADAPEYDDALMRDLELRPDRKRMRMPGGWRDWFGLKSWWAEWFESYFASDYAGTVEEFLAGIEGRKENGSMSERTQLMNGRR</sequence>
<evidence type="ECO:0000256" key="2">
    <source>
        <dbReference type="ARBA" id="ARBA00022827"/>
    </source>
</evidence>
<keyword evidence="5" id="KW-1185">Reference proteome</keyword>
<gene>
    <name evidence="4" type="ORF">PAC_05273</name>
</gene>
<evidence type="ECO:0000313" key="5">
    <source>
        <dbReference type="Proteomes" id="UP000184330"/>
    </source>
</evidence>
<reference evidence="4 5" key="1">
    <citation type="submission" date="2016-03" db="EMBL/GenBank/DDBJ databases">
        <authorList>
            <person name="Ploux O."/>
        </authorList>
    </citation>
    <scope>NUCLEOTIDE SEQUENCE [LARGE SCALE GENOMIC DNA]</scope>
    <source>
        <strain evidence="4 5">UAMH 11012</strain>
    </source>
</reference>
<dbReference type="EMBL" id="FJOG01000006">
    <property type="protein sequence ID" value="CZR55386.1"/>
    <property type="molecule type" value="Genomic_DNA"/>
</dbReference>
<dbReference type="PANTHER" id="PTHR23023">
    <property type="entry name" value="DIMETHYLANILINE MONOOXYGENASE"/>
    <property type="match status" value="1"/>
</dbReference>
<dbReference type="OrthoDB" id="2915840at2759"/>
<dbReference type="Gene3D" id="3.50.50.60">
    <property type="entry name" value="FAD/NAD(P)-binding domain"/>
    <property type="match status" value="1"/>
</dbReference>